<evidence type="ECO:0000256" key="2">
    <source>
        <dbReference type="HAMAP-Rule" id="MF_01074"/>
    </source>
</evidence>
<keyword evidence="2" id="KW-0456">Lyase</keyword>
<sequence length="434" mass="45184">MRIAYLDCAGGISGDMFVGALLDAGWPEAALRETTAWLGGEIAELAVERRRHQAFAGLGIRVTPSPGAPHERRLDEVLALLDGAPLPPAVRLRAEAVFRRLAGAEGRAHGARPDAVHFHELGAVDALVDIVAACAGIQALGIESLHVSPLPLARGLARSAHGPMPLPAPAAAFLLEGLAVEWRDGGGERCTPTGVALVAEFSRGPCPPPMRISRVGVGAGTSSWSDVPNLARLFVGEAAIAEGGAPGGSGGAGWPGATGGIPAWGWGETGPGGAGACPGRWGWVAVIETQIDDAPPEELAWLAGELRAAGALEVFLQPIQMKKGRLAALLTLICRPEQEPSLMARLLMGSTTLGARRRLELRRELDRRQAIVRTPYGAIVVQLADRGPAGWTAKPEYESCREAAERAGVSLPEVRRAAREALDADAGPAPESAP</sequence>
<dbReference type="Proteomes" id="UP000748308">
    <property type="component" value="Unassembled WGS sequence"/>
</dbReference>
<dbReference type="Gene3D" id="3.30.70.1380">
    <property type="entry name" value="Transcriptional regulatory protein pf0864 domain like"/>
    <property type="match status" value="1"/>
</dbReference>
<dbReference type="GO" id="GO:0016829">
    <property type="term" value="F:lyase activity"/>
    <property type="evidence" value="ECO:0007669"/>
    <property type="project" value="UniProtKB-UniRule"/>
</dbReference>
<dbReference type="EMBL" id="VGIY01000015">
    <property type="protein sequence ID" value="MBM3316470.1"/>
    <property type="molecule type" value="Genomic_DNA"/>
</dbReference>
<dbReference type="InterPro" id="IPR002822">
    <property type="entry name" value="Ni_insertion"/>
</dbReference>
<keyword evidence="1 2" id="KW-0533">Nickel</keyword>
<dbReference type="PANTHER" id="PTHR36566">
    <property type="entry name" value="NICKEL INSERTION PROTEIN-RELATED"/>
    <property type="match status" value="1"/>
</dbReference>
<gene>
    <name evidence="3" type="ORF">FJY75_01330</name>
</gene>
<organism evidence="3 4">
    <name type="scientific">Eiseniibacteriota bacterium</name>
    <dbReference type="NCBI Taxonomy" id="2212470"/>
    <lineage>
        <taxon>Bacteria</taxon>
        <taxon>Candidatus Eiseniibacteriota</taxon>
    </lineage>
</organism>
<comment type="similarity">
    <text evidence="2">Belongs to the LarC family.</text>
</comment>
<dbReference type="PANTHER" id="PTHR36566:SF1">
    <property type="entry name" value="PYRIDINIUM-3,5-BISTHIOCARBOXYLIC ACID MONONUCLEOTIDE NICKEL INSERTION PROTEIN"/>
    <property type="match status" value="1"/>
</dbReference>
<evidence type="ECO:0000313" key="4">
    <source>
        <dbReference type="Proteomes" id="UP000748308"/>
    </source>
</evidence>
<evidence type="ECO:0000256" key="1">
    <source>
        <dbReference type="ARBA" id="ARBA00022596"/>
    </source>
</evidence>
<accession>A0A938BPQ7</accession>
<comment type="caution">
    <text evidence="3">The sequence shown here is derived from an EMBL/GenBank/DDBJ whole genome shotgun (WGS) entry which is preliminary data.</text>
</comment>
<protein>
    <recommendedName>
        <fullName evidence="2">Putative nickel insertion protein</fullName>
    </recommendedName>
</protein>
<name>A0A938BPQ7_UNCEI</name>
<dbReference type="AlphaFoldDB" id="A0A938BPQ7"/>
<reference evidence="3" key="1">
    <citation type="submission" date="2019-03" db="EMBL/GenBank/DDBJ databases">
        <title>Lake Tanganyika Metagenome-Assembled Genomes (MAGs).</title>
        <authorList>
            <person name="Tran P."/>
        </authorList>
    </citation>
    <scope>NUCLEOTIDE SEQUENCE</scope>
    <source>
        <strain evidence="3">M_DeepCast_400m_m2_100</strain>
    </source>
</reference>
<proteinExistence type="inferred from homology"/>
<evidence type="ECO:0000313" key="3">
    <source>
        <dbReference type="EMBL" id="MBM3316470.1"/>
    </source>
</evidence>
<dbReference type="Pfam" id="PF01969">
    <property type="entry name" value="Ni_insertion"/>
    <property type="match status" value="1"/>
</dbReference>
<dbReference type="HAMAP" id="MF_01074">
    <property type="entry name" value="LarC"/>
    <property type="match status" value="1"/>
</dbReference>
<dbReference type="GO" id="GO:0016151">
    <property type="term" value="F:nickel cation binding"/>
    <property type="evidence" value="ECO:0007669"/>
    <property type="project" value="UniProtKB-UniRule"/>
</dbReference>